<gene>
    <name evidence="6" type="ORF">BH747_06325</name>
</gene>
<dbReference type="GO" id="GO:0004040">
    <property type="term" value="F:amidase activity"/>
    <property type="evidence" value="ECO:0007669"/>
    <property type="project" value="InterPro"/>
</dbReference>
<feature type="compositionally biased region" description="Polar residues" evidence="3">
    <location>
        <begin position="32"/>
        <end position="41"/>
    </location>
</feature>
<sequence length="527" mass="56979">MSKKQFSKLASAVLLSQLLISTPLQVLADEQMTTNQSGSVEKQTEETVASSEAQTETTTTQTTTNPDTSATIESSTEQNGSDETSQTTDTTQSTTETTESSTEQNSSDETNQTTDTTQSTTESTENSTETSTSESTNTAESSDVNSNEGKPVSPETPTTETATQESQTQETGETSQTQVGAPAESQVTSSSNSSTTAVEETESKMYRSSPTAPIQELVPSSTETSEGNIHFEKDESVEAFIRKIGESARKIGQDNDLYASVMIAQAILESASGQSKLAQAPNYNLFGIKGTHKGKSVTFATQEDLGNGILYSTQATFRQYENYEDSLNDYATLLKEGIIGDSQFYSGAWKSHASTYQEATKFLTGRYATDTKYNQKLNGLIETYDLTKYDQEVAGPKESKKGYMVPVKNYTISSPFGSRSGEFHRGLDLAAAQGEPIYASKAGTVIQAEYHPSWGNYVAIEHEDGTTTLYAHQQEYQVKVGEKVEQGQIIGYVGSTGNSTGSHLHFEICTDNSLSQAKLIDPATVLF</sequence>
<comment type="caution">
    <text evidence="6">The sequence shown here is derived from an EMBL/GenBank/DDBJ whole genome shotgun (WGS) entry which is preliminary data.</text>
</comment>
<feature type="region of interest" description="Disordered" evidence="3">
    <location>
        <begin position="32"/>
        <end position="231"/>
    </location>
</feature>
<proteinExistence type="inferred from homology"/>
<dbReference type="SUPFAM" id="SSF51261">
    <property type="entry name" value="Duplicated hybrid motif"/>
    <property type="match status" value="1"/>
</dbReference>
<evidence type="ECO:0000256" key="2">
    <source>
        <dbReference type="ARBA" id="ARBA00022801"/>
    </source>
</evidence>
<dbReference type="Proteomes" id="UP000192477">
    <property type="component" value="Unassembled WGS sequence"/>
</dbReference>
<dbReference type="Pfam" id="PF01551">
    <property type="entry name" value="Peptidase_M23"/>
    <property type="match status" value="1"/>
</dbReference>
<feature type="compositionally biased region" description="Polar residues" evidence="3">
    <location>
        <begin position="206"/>
        <end position="227"/>
    </location>
</feature>
<organism evidence="6 7">
    <name type="scientific">Enterococcus villorum</name>
    <dbReference type="NCBI Taxonomy" id="112904"/>
    <lineage>
        <taxon>Bacteria</taxon>
        <taxon>Bacillati</taxon>
        <taxon>Bacillota</taxon>
        <taxon>Bacilli</taxon>
        <taxon>Lactobacillales</taxon>
        <taxon>Enterococcaceae</taxon>
        <taxon>Enterococcus</taxon>
    </lineage>
</organism>
<dbReference type="InterPro" id="IPR002901">
    <property type="entry name" value="MGlyc_endo_b_GlcNAc-like_dom"/>
</dbReference>
<name>A0A1V8YDB3_9ENTE</name>
<accession>A0A1V8YDB3</accession>
<dbReference type="RefSeq" id="WP_081183411.1">
    <property type="nucleotide sequence ID" value="NZ_MJEA01000004.1"/>
</dbReference>
<comment type="similarity">
    <text evidence="1">Belongs to the glycosyl hydrolase 73 family.</text>
</comment>
<feature type="compositionally biased region" description="Low complexity" evidence="3">
    <location>
        <begin position="46"/>
        <end position="64"/>
    </location>
</feature>
<dbReference type="PANTHER" id="PTHR33308">
    <property type="entry name" value="PEPTIDOGLYCAN HYDROLASE FLGJ"/>
    <property type="match status" value="1"/>
</dbReference>
<dbReference type="Gene3D" id="4.10.80.30">
    <property type="entry name" value="DNA polymerase, domain 6"/>
    <property type="match status" value="1"/>
</dbReference>
<dbReference type="OrthoDB" id="2155627at2"/>
<protein>
    <submittedName>
        <fullName evidence="6">N-acetylmuramoyl-L-alanine amidase</fullName>
    </submittedName>
</protein>
<feature type="compositionally biased region" description="Low complexity" evidence="3">
    <location>
        <begin position="153"/>
        <end position="198"/>
    </location>
</feature>
<evidence type="ECO:0000256" key="3">
    <source>
        <dbReference type="SAM" id="MobiDB-lite"/>
    </source>
</evidence>
<dbReference type="InterPro" id="IPR051056">
    <property type="entry name" value="Glycosyl_Hydrolase_73"/>
</dbReference>
<feature type="compositionally biased region" description="Polar residues" evidence="3">
    <location>
        <begin position="65"/>
        <end position="79"/>
    </location>
</feature>
<evidence type="ECO:0000256" key="4">
    <source>
        <dbReference type="SAM" id="SignalP"/>
    </source>
</evidence>
<evidence type="ECO:0000259" key="5">
    <source>
        <dbReference type="SMART" id="SM00047"/>
    </source>
</evidence>
<feature type="signal peptide" evidence="4">
    <location>
        <begin position="1"/>
        <end position="28"/>
    </location>
</feature>
<keyword evidence="2" id="KW-0378">Hydrolase</keyword>
<dbReference type="Gene3D" id="2.70.70.10">
    <property type="entry name" value="Glucose Permease (Domain IIA)"/>
    <property type="match status" value="1"/>
</dbReference>
<dbReference type="CDD" id="cd12797">
    <property type="entry name" value="M23_peptidase"/>
    <property type="match status" value="1"/>
</dbReference>
<keyword evidence="4" id="KW-0732">Signal</keyword>
<dbReference type="PANTHER" id="PTHR33308:SF9">
    <property type="entry name" value="PEPTIDOGLYCAN HYDROLASE FLGJ"/>
    <property type="match status" value="1"/>
</dbReference>
<evidence type="ECO:0000313" key="7">
    <source>
        <dbReference type="Proteomes" id="UP000192477"/>
    </source>
</evidence>
<dbReference type="Pfam" id="PF01832">
    <property type="entry name" value="Glucosaminidase"/>
    <property type="match status" value="1"/>
</dbReference>
<feature type="chain" id="PRO_5013297425" evidence="4">
    <location>
        <begin position="29"/>
        <end position="527"/>
    </location>
</feature>
<feature type="compositionally biased region" description="Low complexity" evidence="3">
    <location>
        <begin position="81"/>
        <end position="142"/>
    </location>
</feature>
<evidence type="ECO:0000313" key="6">
    <source>
        <dbReference type="EMBL" id="OQO70627.1"/>
    </source>
</evidence>
<dbReference type="EMBL" id="MJEA01000004">
    <property type="protein sequence ID" value="OQO70627.1"/>
    <property type="molecule type" value="Genomic_DNA"/>
</dbReference>
<dbReference type="Gene3D" id="1.10.530.10">
    <property type="match status" value="1"/>
</dbReference>
<dbReference type="InterPro" id="IPR011055">
    <property type="entry name" value="Dup_hybrid_motif"/>
</dbReference>
<reference evidence="6 7" key="1">
    <citation type="journal article" date="2017" name="BMC Microbiol.">
        <title>Comparative genomics of Enterococcus spp. isolated from bovine feces.</title>
        <authorList>
            <person name="Beukers A.G."/>
            <person name="Zaheer R."/>
            <person name="Goji N."/>
            <person name="Amoako K.K."/>
            <person name="Chaves A.V."/>
            <person name="Ward M.P."/>
            <person name="McAllister T.A."/>
        </authorList>
    </citation>
    <scope>NUCLEOTIDE SEQUENCE [LARGE SCALE GENOMIC DNA]</scope>
    <source>
        <strain evidence="6 7">F1129D 143</strain>
    </source>
</reference>
<dbReference type="SMART" id="SM00047">
    <property type="entry name" value="LYZ2"/>
    <property type="match status" value="1"/>
</dbReference>
<dbReference type="InterPro" id="IPR016047">
    <property type="entry name" value="M23ase_b-sheet_dom"/>
</dbReference>
<dbReference type="STRING" id="112904.BH747_06325"/>
<feature type="domain" description="Mannosyl-glycoprotein endo-beta-N-acetylglucosamidase-like" evidence="5">
    <location>
        <begin position="230"/>
        <end position="390"/>
    </location>
</feature>
<dbReference type="AlphaFoldDB" id="A0A1V8YDB3"/>
<evidence type="ECO:0000256" key="1">
    <source>
        <dbReference type="ARBA" id="ARBA00010266"/>
    </source>
</evidence>